<feature type="transmembrane region" description="Helical" evidence="6">
    <location>
        <begin position="33"/>
        <end position="51"/>
    </location>
</feature>
<dbReference type="InterPro" id="IPR043428">
    <property type="entry name" value="LivM-like"/>
</dbReference>
<dbReference type="InterPro" id="IPR001851">
    <property type="entry name" value="ABC_transp_permease"/>
</dbReference>
<keyword evidence="3 6" id="KW-0812">Transmembrane</keyword>
<keyword evidence="4 6" id="KW-1133">Transmembrane helix</keyword>
<evidence type="ECO:0000256" key="5">
    <source>
        <dbReference type="ARBA" id="ARBA00023136"/>
    </source>
</evidence>
<evidence type="ECO:0000256" key="1">
    <source>
        <dbReference type="ARBA" id="ARBA00004651"/>
    </source>
</evidence>
<evidence type="ECO:0000313" key="7">
    <source>
        <dbReference type="EMBL" id="MCT8329293.1"/>
    </source>
</evidence>
<feature type="transmembrane region" description="Helical" evidence="6">
    <location>
        <begin position="199"/>
        <end position="220"/>
    </location>
</feature>
<keyword evidence="8" id="KW-1185">Reference proteome</keyword>
<evidence type="ECO:0000256" key="4">
    <source>
        <dbReference type="ARBA" id="ARBA00022989"/>
    </source>
</evidence>
<feature type="transmembrane region" description="Helical" evidence="6">
    <location>
        <begin position="145"/>
        <end position="163"/>
    </location>
</feature>
<sequence length="308" mass="33081">MNLVQLFLAVVMFGSLFSVLTLSLNLQYARGGMINFGTVAYFAAGAYAYAIVTQEPPSGLDQYLVGLHGPWWAGFLAAGVASMAFAVLTGWPTLRLRGEYLALTTFAFAEMLHSLLVNERRIGNGTVGLANVERPDPGSLGLPDAWAYAGAAFLLMLATALVFRRLLASPYGRAIDAVRDDETAAEAIGKDIARLRFEVFVISAVPIGFAGALYAMITTLVSPDLFTAEVTFFVWIALVLGGERTILGAVLGTMALVGFQELVRAFPFESVRAAEIAAAGEDIVTGILFILILRWQPFEAMVKRRAAA</sequence>
<organism evidence="7 8">
    <name type="scientific">Albidovulum sediminis</name>
    <dbReference type="NCBI Taxonomy" id="3066345"/>
    <lineage>
        <taxon>Bacteria</taxon>
        <taxon>Pseudomonadati</taxon>
        <taxon>Pseudomonadota</taxon>
        <taxon>Alphaproteobacteria</taxon>
        <taxon>Rhodobacterales</taxon>
        <taxon>Paracoccaceae</taxon>
        <taxon>Albidovulum</taxon>
    </lineage>
</organism>
<keyword evidence="2" id="KW-1003">Cell membrane</keyword>
<accession>A0ABT2NMH6</accession>
<gene>
    <name evidence="7" type="ORF">N5I32_07190</name>
</gene>
<dbReference type="PANTHER" id="PTHR30482:SF1">
    <property type="entry name" value="BRANCHED-CHAIN AMINO ACID TRANSPORT PERMEASE PROTEIN LIVM-RELATED"/>
    <property type="match status" value="1"/>
</dbReference>
<dbReference type="Proteomes" id="UP001205601">
    <property type="component" value="Unassembled WGS sequence"/>
</dbReference>
<evidence type="ECO:0000256" key="3">
    <source>
        <dbReference type="ARBA" id="ARBA00022692"/>
    </source>
</evidence>
<comment type="subcellular location">
    <subcellularLocation>
        <location evidence="1">Cell membrane</location>
        <topology evidence="1">Multi-pass membrane protein</topology>
    </subcellularLocation>
</comment>
<proteinExistence type="predicted"/>
<feature type="transmembrane region" description="Helical" evidence="6">
    <location>
        <begin position="100"/>
        <end position="117"/>
    </location>
</feature>
<dbReference type="EMBL" id="JAOCQF010000001">
    <property type="protein sequence ID" value="MCT8329293.1"/>
    <property type="molecule type" value="Genomic_DNA"/>
</dbReference>
<feature type="transmembrane region" description="Helical" evidence="6">
    <location>
        <begin position="71"/>
        <end position="88"/>
    </location>
</feature>
<evidence type="ECO:0000313" key="8">
    <source>
        <dbReference type="Proteomes" id="UP001205601"/>
    </source>
</evidence>
<feature type="transmembrane region" description="Helical" evidence="6">
    <location>
        <begin position="232"/>
        <end position="259"/>
    </location>
</feature>
<dbReference type="Pfam" id="PF02653">
    <property type="entry name" value="BPD_transp_2"/>
    <property type="match status" value="1"/>
</dbReference>
<evidence type="ECO:0000256" key="2">
    <source>
        <dbReference type="ARBA" id="ARBA00022475"/>
    </source>
</evidence>
<keyword evidence="5 6" id="KW-0472">Membrane</keyword>
<dbReference type="RefSeq" id="WP_261494714.1">
    <property type="nucleotide sequence ID" value="NZ_JAOCQF010000001.1"/>
</dbReference>
<feature type="transmembrane region" description="Helical" evidence="6">
    <location>
        <begin position="6"/>
        <end position="26"/>
    </location>
</feature>
<protein>
    <submittedName>
        <fullName evidence="7">Branched-chain amino acid ABC transporter permease</fullName>
    </submittedName>
</protein>
<name>A0ABT2NMH6_9RHOB</name>
<evidence type="ECO:0000256" key="6">
    <source>
        <dbReference type="SAM" id="Phobius"/>
    </source>
</evidence>
<dbReference type="CDD" id="cd06581">
    <property type="entry name" value="TM_PBP1_LivM_like"/>
    <property type="match status" value="1"/>
</dbReference>
<comment type="caution">
    <text evidence="7">The sequence shown here is derived from an EMBL/GenBank/DDBJ whole genome shotgun (WGS) entry which is preliminary data.</text>
</comment>
<reference evidence="8" key="1">
    <citation type="submission" date="2023-07" db="EMBL/GenBank/DDBJ databases">
        <title>Defluviimonas sediminis sp. nov., isolated from mangrove sediment.</title>
        <authorList>
            <person name="Liu L."/>
            <person name="Li J."/>
            <person name="Huang Y."/>
            <person name="Pan J."/>
            <person name="Li M."/>
        </authorList>
    </citation>
    <scope>NUCLEOTIDE SEQUENCE [LARGE SCALE GENOMIC DNA]</scope>
    <source>
        <strain evidence="8">FT324</strain>
    </source>
</reference>
<dbReference type="PANTHER" id="PTHR30482">
    <property type="entry name" value="HIGH-AFFINITY BRANCHED-CHAIN AMINO ACID TRANSPORT SYSTEM PERMEASE"/>
    <property type="match status" value="1"/>
</dbReference>